<name>A0A0P7YXV0_9CYAN</name>
<proteinExistence type="predicted"/>
<dbReference type="InterPro" id="IPR037401">
    <property type="entry name" value="SnoaL-like"/>
</dbReference>
<gene>
    <name evidence="2" type="ORF">HLUCCA11_11665</name>
</gene>
<dbReference type="EMBL" id="LJZR01000014">
    <property type="protein sequence ID" value="KPQ35069.1"/>
    <property type="molecule type" value="Genomic_DNA"/>
</dbReference>
<dbReference type="SUPFAM" id="SSF54427">
    <property type="entry name" value="NTF2-like"/>
    <property type="match status" value="1"/>
</dbReference>
<dbReference type="Proteomes" id="UP000050465">
    <property type="component" value="Unassembled WGS sequence"/>
</dbReference>
<comment type="caution">
    <text evidence="2">The sequence shown here is derived from an EMBL/GenBank/DDBJ whole genome shotgun (WGS) entry which is preliminary data.</text>
</comment>
<reference evidence="2 3" key="1">
    <citation type="submission" date="2015-09" db="EMBL/GenBank/DDBJ databases">
        <title>Identification and resolution of microdiversity through metagenomic sequencing of parallel consortia.</title>
        <authorList>
            <person name="Nelson W.C."/>
            <person name="Romine M.F."/>
            <person name="Lindemann S.R."/>
        </authorList>
    </citation>
    <scope>NUCLEOTIDE SEQUENCE [LARGE SCALE GENOMIC DNA]</scope>
    <source>
        <strain evidence="2">Ana</strain>
    </source>
</reference>
<protein>
    <submittedName>
        <fullName evidence="2">Nuclear transport factor 2 (NTF2) domain</fullName>
    </submittedName>
</protein>
<accession>A0A0P7YXV0</accession>
<organism evidence="2 3">
    <name type="scientific">Phormidesmis priestleyi Ana</name>
    <dbReference type="NCBI Taxonomy" id="1666911"/>
    <lineage>
        <taxon>Bacteria</taxon>
        <taxon>Bacillati</taxon>
        <taxon>Cyanobacteriota</taxon>
        <taxon>Cyanophyceae</taxon>
        <taxon>Leptolyngbyales</taxon>
        <taxon>Leptolyngbyaceae</taxon>
        <taxon>Phormidesmis</taxon>
    </lineage>
</organism>
<evidence type="ECO:0000313" key="3">
    <source>
        <dbReference type="Proteomes" id="UP000050465"/>
    </source>
</evidence>
<feature type="domain" description="SnoaL-like" evidence="1">
    <location>
        <begin position="23"/>
        <end position="79"/>
    </location>
</feature>
<dbReference type="Gene3D" id="3.10.450.50">
    <property type="match status" value="1"/>
</dbReference>
<evidence type="ECO:0000313" key="2">
    <source>
        <dbReference type="EMBL" id="KPQ35069.1"/>
    </source>
</evidence>
<dbReference type="AlphaFoldDB" id="A0A0P7YXV0"/>
<dbReference type="Pfam" id="PF12680">
    <property type="entry name" value="SnoaL_2"/>
    <property type="match status" value="1"/>
</dbReference>
<dbReference type="STRING" id="1666911.HLUCCA11_11665"/>
<sequence>MVHIPTPLNTATELSLTMPDILQRYFDTLNAKDFQQTVLLFAPQGQLVPPFEEPVVGREAIAHYLATEASEMEMTPLTCTAIQEESLEEKTPKEKTVAHTKTFQVKGKVKHLLFVVNVAWQFEIDGTDHISSVNIKLLASLKELIKINRQ</sequence>
<evidence type="ECO:0000259" key="1">
    <source>
        <dbReference type="Pfam" id="PF12680"/>
    </source>
</evidence>
<dbReference type="InterPro" id="IPR032710">
    <property type="entry name" value="NTF2-like_dom_sf"/>
</dbReference>